<sequence length="162" mass="17951">MIDRSLIGKQFEFNATLENWAEGMDYCAVSVPSSVTKALGTKGPVLVHARVNNSEPFQVSLFPVGGGKHFIRIKSKVRKLTNIKMGDSIKLDFVVIDPEDVDVPDDLLATLENSGMIDGFVDLPPGKRNYLIRRIGEAAKPITREKRIQEALEAAIERNSKK</sequence>
<keyword evidence="2" id="KW-1185">Reference proteome</keyword>
<name>A0A318DB74_9GAMM</name>
<dbReference type="InterPro" id="IPR037079">
    <property type="entry name" value="AF2212/PG0164-like_sf"/>
</dbReference>
<dbReference type="Pfam" id="PF13376">
    <property type="entry name" value="OmdA"/>
    <property type="match status" value="1"/>
</dbReference>
<accession>A0A318DB74</accession>
<reference evidence="1 2" key="1">
    <citation type="submission" date="2018-05" db="EMBL/GenBank/DDBJ databases">
        <title>Kangiella spongicola genome sequence.</title>
        <authorList>
            <person name="Maclea K.S."/>
            <person name="Goen A.E."/>
            <person name="Kelley C."/>
            <person name="Underriner A."/>
            <person name="Silverwood T."/>
            <person name="Trachtenberg A.M."/>
        </authorList>
    </citation>
    <scope>NUCLEOTIDE SEQUENCE [LARGE SCALE GENOMIC DNA]</scope>
    <source>
        <strain evidence="1 2">ATCC BAA-2076</strain>
    </source>
</reference>
<dbReference type="Gene3D" id="2.40.30.100">
    <property type="entry name" value="AF2212/PG0164-like"/>
    <property type="match status" value="1"/>
</dbReference>
<dbReference type="Pfam" id="PF08922">
    <property type="entry name" value="DUF1905"/>
    <property type="match status" value="1"/>
</dbReference>
<gene>
    <name evidence="1" type="ORF">DL796_04820</name>
</gene>
<dbReference type="OrthoDB" id="7059330at2"/>
<organism evidence="1 2">
    <name type="scientific">Kangiella spongicola</name>
    <dbReference type="NCBI Taxonomy" id="796379"/>
    <lineage>
        <taxon>Bacteria</taxon>
        <taxon>Pseudomonadati</taxon>
        <taxon>Pseudomonadota</taxon>
        <taxon>Gammaproteobacteria</taxon>
        <taxon>Kangiellales</taxon>
        <taxon>Kangiellaceae</taxon>
        <taxon>Kangiella</taxon>
    </lineage>
</organism>
<dbReference type="Proteomes" id="UP000247689">
    <property type="component" value="Unassembled WGS sequence"/>
</dbReference>
<dbReference type="EMBL" id="QICH01000001">
    <property type="protein sequence ID" value="PXF64464.1"/>
    <property type="molecule type" value="Genomic_DNA"/>
</dbReference>
<evidence type="ECO:0000313" key="2">
    <source>
        <dbReference type="Proteomes" id="UP000247689"/>
    </source>
</evidence>
<comment type="caution">
    <text evidence="1">The sequence shown here is derived from an EMBL/GenBank/DDBJ whole genome shotgun (WGS) entry which is preliminary data.</text>
</comment>
<evidence type="ECO:0000313" key="1">
    <source>
        <dbReference type="EMBL" id="PXF64464.1"/>
    </source>
</evidence>
<protein>
    <submittedName>
        <fullName evidence="1">DUF1905 domain-containing protein</fullName>
    </submittedName>
</protein>
<dbReference type="SUPFAM" id="SSF141694">
    <property type="entry name" value="AF2212/PG0164-like"/>
    <property type="match status" value="1"/>
</dbReference>
<dbReference type="InterPro" id="IPR015018">
    <property type="entry name" value="DUF1905"/>
</dbReference>
<dbReference type="AlphaFoldDB" id="A0A318DB74"/>
<proteinExistence type="predicted"/>